<feature type="domain" description="AB hydrolase-1" evidence="1">
    <location>
        <begin position="32"/>
        <end position="261"/>
    </location>
</feature>
<evidence type="ECO:0000313" key="2">
    <source>
        <dbReference type="EMBL" id="MFC5269271.1"/>
    </source>
</evidence>
<organism evidence="2 3">
    <name type="scientific">Adhaeribacter terreus</name>
    <dbReference type="NCBI Taxonomy" id="529703"/>
    <lineage>
        <taxon>Bacteria</taxon>
        <taxon>Pseudomonadati</taxon>
        <taxon>Bacteroidota</taxon>
        <taxon>Cytophagia</taxon>
        <taxon>Cytophagales</taxon>
        <taxon>Hymenobacteraceae</taxon>
        <taxon>Adhaeribacter</taxon>
    </lineage>
</organism>
<dbReference type="PRINTS" id="PR00111">
    <property type="entry name" value="ABHYDROLASE"/>
</dbReference>
<dbReference type="EMBL" id="JBHSKT010000001">
    <property type="protein sequence ID" value="MFC5269271.1"/>
    <property type="molecule type" value="Genomic_DNA"/>
</dbReference>
<evidence type="ECO:0000259" key="1">
    <source>
        <dbReference type="Pfam" id="PF00561"/>
    </source>
</evidence>
<dbReference type="Proteomes" id="UP001596161">
    <property type="component" value="Unassembled WGS sequence"/>
</dbReference>
<sequence>MPEQIIETNGVEICTETFGNADAPCILLMMGATASMIWWDTEFCEKLAAQNRFVIRYDNRDVGRSSVFEELNYDVTDMAKDAFGVLDFYKQEKAHLVGMSLGGMIAQIMALQQPQRVLSLTLISSSVWANRPELPQIEPKFLQYHSRAATLDWLDKAEVQEYMVGGWKLVNGSKRKFDVVRASQLASEEIDRANSLISMFNHAMLGGGEAYYDRTSEIKAPALIIHGTDDPILPYPHALALKDAFPEAKLITLEGAGHELHRDDWPLIIEEITALTSAN</sequence>
<keyword evidence="2" id="KW-0378">Hydrolase</keyword>
<gene>
    <name evidence="2" type="ORF">ACFPIB_01530</name>
</gene>
<dbReference type="InterPro" id="IPR000073">
    <property type="entry name" value="AB_hydrolase_1"/>
</dbReference>
<dbReference type="Pfam" id="PF00561">
    <property type="entry name" value="Abhydrolase_1"/>
    <property type="match status" value="1"/>
</dbReference>
<protein>
    <submittedName>
        <fullName evidence="2">Alpha/beta fold hydrolase</fullName>
    </submittedName>
</protein>
<dbReference type="RefSeq" id="WP_378015652.1">
    <property type="nucleotide sequence ID" value="NZ_JBHSKT010000001.1"/>
</dbReference>
<accession>A0ABW0E8D6</accession>
<proteinExistence type="predicted"/>
<dbReference type="GO" id="GO:0016787">
    <property type="term" value="F:hydrolase activity"/>
    <property type="evidence" value="ECO:0007669"/>
    <property type="project" value="UniProtKB-KW"/>
</dbReference>
<keyword evidence="3" id="KW-1185">Reference proteome</keyword>
<dbReference type="Gene3D" id="3.40.50.1820">
    <property type="entry name" value="alpha/beta hydrolase"/>
    <property type="match status" value="1"/>
</dbReference>
<evidence type="ECO:0000313" key="3">
    <source>
        <dbReference type="Proteomes" id="UP001596161"/>
    </source>
</evidence>
<dbReference type="PANTHER" id="PTHR43433:SF5">
    <property type="entry name" value="AB HYDROLASE-1 DOMAIN-CONTAINING PROTEIN"/>
    <property type="match status" value="1"/>
</dbReference>
<dbReference type="InterPro" id="IPR029058">
    <property type="entry name" value="AB_hydrolase_fold"/>
</dbReference>
<name>A0ABW0E8D6_9BACT</name>
<dbReference type="SUPFAM" id="SSF53474">
    <property type="entry name" value="alpha/beta-Hydrolases"/>
    <property type="match status" value="1"/>
</dbReference>
<dbReference type="InterPro" id="IPR050471">
    <property type="entry name" value="AB_hydrolase"/>
</dbReference>
<comment type="caution">
    <text evidence="2">The sequence shown here is derived from an EMBL/GenBank/DDBJ whole genome shotgun (WGS) entry which is preliminary data.</text>
</comment>
<reference evidence="3" key="1">
    <citation type="journal article" date="2019" name="Int. J. Syst. Evol. Microbiol.">
        <title>The Global Catalogue of Microorganisms (GCM) 10K type strain sequencing project: providing services to taxonomists for standard genome sequencing and annotation.</title>
        <authorList>
            <consortium name="The Broad Institute Genomics Platform"/>
            <consortium name="The Broad Institute Genome Sequencing Center for Infectious Disease"/>
            <person name="Wu L."/>
            <person name="Ma J."/>
        </authorList>
    </citation>
    <scope>NUCLEOTIDE SEQUENCE [LARGE SCALE GENOMIC DNA]</scope>
    <source>
        <strain evidence="3">KACC 12602</strain>
    </source>
</reference>
<dbReference type="PANTHER" id="PTHR43433">
    <property type="entry name" value="HYDROLASE, ALPHA/BETA FOLD FAMILY PROTEIN"/>
    <property type="match status" value="1"/>
</dbReference>